<reference evidence="2 3" key="1">
    <citation type="submission" date="2016-03" db="EMBL/GenBank/DDBJ databases">
        <authorList>
            <person name="Ploux O."/>
        </authorList>
    </citation>
    <scope>NUCLEOTIDE SEQUENCE [LARGE SCALE GENOMIC DNA]</scope>
    <source>
        <strain evidence="2 3">R-45370</strain>
    </source>
</reference>
<protein>
    <submittedName>
        <fullName evidence="2">Uncharacterized protein</fullName>
    </submittedName>
</protein>
<proteinExistence type="predicted"/>
<gene>
    <name evidence="2" type="ORF">A1359_15090</name>
</gene>
<dbReference type="EMBL" id="LUUI01000145">
    <property type="protein sequence ID" value="OAI11021.1"/>
    <property type="molecule type" value="Genomic_DNA"/>
</dbReference>
<evidence type="ECO:0000313" key="2">
    <source>
        <dbReference type="EMBL" id="OAI11021.1"/>
    </source>
</evidence>
<keyword evidence="1" id="KW-0175">Coiled coil</keyword>
<dbReference type="AlphaFoldDB" id="A0A177MZI2"/>
<evidence type="ECO:0000313" key="3">
    <source>
        <dbReference type="Proteomes" id="UP000078476"/>
    </source>
</evidence>
<keyword evidence="3" id="KW-1185">Reference proteome</keyword>
<accession>A0A177MZI2</accession>
<name>A0A177MZI2_9GAMM</name>
<sequence length="124" mass="13987">MVLPGYRYFVIAAILLQTTACSSLPPAADEYDNFAEYAESVFRQQNLLTSRIMMSDNEAIKNNAALEQAEQTMNNACHLLNEYAEHENSGESMGIFFKREVKASIENCERKVKVLEAMLADLNK</sequence>
<dbReference type="Proteomes" id="UP000078476">
    <property type="component" value="Unassembled WGS sequence"/>
</dbReference>
<dbReference type="OrthoDB" id="5568887at2"/>
<feature type="coiled-coil region" evidence="1">
    <location>
        <begin position="66"/>
        <end position="118"/>
    </location>
</feature>
<organism evidence="2 3">
    <name type="scientific">Methylomonas lenta</name>
    <dbReference type="NCBI Taxonomy" id="980561"/>
    <lineage>
        <taxon>Bacteria</taxon>
        <taxon>Pseudomonadati</taxon>
        <taxon>Pseudomonadota</taxon>
        <taxon>Gammaproteobacteria</taxon>
        <taxon>Methylococcales</taxon>
        <taxon>Methylococcaceae</taxon>
        <taxon>Methylomonas</taxon>
    </lineage>
</organism>
<comment type="caution">
    <text evidence="2">The sequence shown here is derived from an EMBL/GenBank/DDBJ whole genome shotgun (WGS) entry which is preliminary data.</text>
</comment>
<dbReference type="RefSeq" id="WP_066986189.1">
    <property type="nucleotide sequence ID" value="NZ_LUUI01000145.1"/>
</dbReference>
<evidence type="ECO:0000256" key="1">
    <source>
        <dbReference type="SAM" id="Coils"/>
    </source>
</evidence>